<organism evidence="1 2">
    <name type="scientific">Lophium mytilinum</name>
    <dbReference type="NCBI Taxonomy" id="390894"/>
    <lineage>
        <taxon>Eukaryota</taxon>
        <taxon>Fungi</taxon>
        <taxon>Dikarya</taxon>
        <taxon>Ascomycota</taxon>
        <taxon>Pezizomycotina</taxon>
        <taxon>Dothideomycetes</taxon>
        <taxon>Pleosporomycetidae</taxon>
        <taxon>Mytilinidiales</taxon>
        <taxon>Mytilinidiaceae</taxon>
        <taxon>Lophium</taxon>
    </lineage>
</organism>
<proteinExistence type="predicted"/>
<dbReference type="AlphaFoldDB" id="A0A6A6R084"/>
<accession>A0A6A6R084</accession>
<sequence length="166" mass="16893">MEPLGRRLYEQMLTFTSATLTATAYITSTSVYLHTETSTSFATTTPVLTETLTIQATETTTTTSTKTVSVCPSATYGISGIAVSPPGQLRSGGSAQDAPACCSYCYNTPGCNGWAFLGANYCFAAFGAPPNTAPDSTTCPNGLGTYELGTGGPSYLAGGAGPCAST</sequence>
<dbReference type="Proteomes" id="UP000799750">
    <property type="component" value="Unassembled WGS sequence"/>
</dbReference>
<evidence type="ECO:0000313" key="1">
    <source>
        <dbReference type="EMBL" id="KAF2497919.1"/>
    </source>
</evidence>
<keyword evidence="2" id="KW-1185">Reference proteome</keyword>
<reference evidence="1" key="1">
    <citation type="journal article" date="2020" name="Stud. Mycol.">
        <title>101 Dothideomycetes genomes: a test case for predicting lifestyles and emergence of pathogens.</title>
        <authorList>
            <person name="Haridas S."/>
            <person name="Albert R."/>
            <person name="Binder M."/>
            <person name="Bloem J."/>
            <person name="Labutti K."/>
            <person name="Salamov A."/>
            <person name="Andreopoulos B."/>
            <person name="Baker S."/>
            <person name="Barry K."/>
            <person name="Bills G."/>
            <person name="Bluhm B."/>
            <person name="Cannon C."/>
            <person name="Castanera R."/>
            <person name="Culley D."/>
            <person name="Daum C."/>
            <person name="Ezra D."/>
            <person name="Gonzalez J."/>
            <person name="Henrissat B."/>
            <person name="Kuo A."/>
            <person name="Liang C."/>
            <person name="Lipzen A."/>
            <person name="Lutzoni F."/>
            <person name="Magnuson J."/>
            <person name="Mondo S."/>
            <person name="Nolan M."/>
            <person name="Ohm R."/>
            <person name="Pangilinan J."/>
            <person name="Park H.-J."/>
            <person name="Ramirez L."/>
            <person name="Alfaro M."/>
            <person name="Sun H."/>
            <person name="Tritt A."/>
            <person name="Yoshinaga Y."/>
            <person name="Zwiers L.-H."/>
            <person name="Turgeon B."/>
            <person name="Goodwin S."/>
            <person name="Spatafora J."/>
            <person name="Crous P."/>
            <person name="Grigoriev I."/>
        </authorList>
    </citation>
    <scope>NUCLEOTIDE SEQUENCE</scope>
    <source>
        <strain evidence="1">CBS 269.34</strain>
    </source>
</reference>
<name>A0A6A6R084_9PEZI</name>
<dbReference type="OrthoDB" id="5428486at2759"/>
<evidence type="ECO:0000313" key="2">
    <source>
        <dbReference type="Proteomes" id="UP000799750"/>
    </source>
</evidence>
<gene>
    <name evidence="1" type="ORF">BU16DRAFT_329065</name>
</gene>
<dbReference type="EMBL" id="MU004186">
    <property type="protein sequence ID" value="KAF2497919.1"/>
    <property type="molecule type" value="Genomic_DNA"/>
</dbReference>
<protein>
    <submittedName>
        <fullName evidence="1">Uncharacterized protein</fullName>
    </submittedName>
</protein>